<gene>
    <name evidence="3" type="ORF">Voc01_030850</name>
</gene>
<dbReference type="PANTHER" id="PTHR35174">
    <property type="entry name" value="BLL7171 PROTEIN-RELATED"/>
    <property type="match status" value="1"/>
</dbReference>
<protein>
    <recommendedName>
        <fullName evidence="2">YCII-related domain-containing protein</fullName>
    </recommendedName>
</protein>
<dbReference type="Pfam" id="PF03795">
    <property type="entry name" value="YCII"/>
    <property type="match status" value="1"/>
</dbReference>
<dbReference type="AlphaFoldDB" id="A0A8J3ZU93"/>
<feature type="domain" description="YCII-related" evidence="2">
    <location>
        <begin position="20"/>
        <end position="109"/>
    </location>
</feature>
<keyword evidence="4" id="KW-1185">Reference proteome</keyword>
<dbReference type="Gene3D" id="3.30.70.1060">
    <property type="entry name" value="Dimeric alpha+beta barrel"/>
    <property type="match status" value="1"/>
</dbReference>
<evidence type="ECO:0000259" key="2">
    <source>
        <dbReference type="Pfam" id="PF03795"/>
    </source>
</evidence>
<dbReference type="RefSeq" id="WP_203928111.1">
    <property type="nucleotide sequence ID" value="NZ_BOPH01000037.1"/>
</dbReference>
<dbReference type="PANTHER" id="PTHR35174:SF3">
    <property type="entry name" value="BLL7171 PROTEIN"/>
    <property type="match status" value="1"/>
</dbReference>
<sequence>MATYLLSVMYPAGRTQPEPERLARITADVTALHGEMADAGVWVFGGGLAPASSATVVEARRDSEPLIVDGPFAEGKEYLGGVSIIDVPDLDAALEWAERLSRAATVPIEIRPFLG</sequence>
<accession>A0A8J3ZU93</accession>
<comment type="caution">
    <text evidence="3">The sequence shown here is derived from an EMBL/GenBank/DDBJ whole genome shotgun (WGS) entry which is preliminary data.</text>
</comment>
<proteinExistence type="inferred from homology"/>
<dbReference type="InterPro" id="IPR005545">
    <property type="entry name" value="YCII"/>
</dbReference>
<dbReference type="Proteomes" id="UP000635606">
    <property type="component" value="Unassembled WGS sequence"/>
</dbReference>
<evidence type="ECO:0000313" key="3">
    <source>
        <dbReference type="EMBL" id="GIJ68168.1"/>
    </source>
</evidence>
<organism evidence="3 4">
    <name type="scientific">Virgisporangium ochraceum</name>
    <dbReference type="NCBI Taxonomy" id="65505"/>
    <lineage>
        <taxon>Bacteria</taxon>
        <taxon>Bacillati</taxon>
        <taxon>Actinomycetota</taxon>
        <taxon>Actinomycetes</taxon>
        <taxon>Micromonosporales</taxon>
        <taxon>Micromonosporaceae</taxon>
        <taxon>Virgisporangium</taxon>
    </lineage>
</organism>
<dbReference type="InterPro" id="IPR011008">
    <property type="entry name" value="Dimeric_a/b-barrel"/>
</dbReference>
<reference evidence="3" key="1">
    <citation type="submission" date="2021-01" db="EMBL/GenBank/DDBJ databases">
        <title>Whole genome shotgun sequence of Virgisporangium ochraceum NBRC 16418.</title>
        <authorList>
            <person name="Komaki H."/>
            <person name="Tamura T."/>
        </authorList>
    </citation>
    <scope>NUCLEOTIDE SEQUENCE</scope>
    <source>
        <strain evidence="3">NBRC 16418</strain>
    </source>
</reference>
<evidence type="ECO:0000256" key="1">
    <source>
        <dbReference type="ARBA" id="ARBA00007689"/>
    </source>
</evidence>
<comment type="similarity">
    <text evidence="1">Belongs to the YciI family.</text>
</comment>
<dbReference type="EMBL" id="BOPH01000037">
    <property type="protein sequence ID" value="GIJ68168.1"/>
    <property type="molecule type" value="Genomic_DNA"/>
</dbReference>
<name>A0A8J3ZU93_9ACTN</name>
<dbReference type="SUPFAM" id="SSF54909">
    <property type="entry name" value="Dimeric alpha+beta barrel"/>
    <property type="match status" value="1"/>
</dbReference>
<evidence type="ECO:0000313" key="4">
    <source>
        <dbReference type="Proteomes" id="UP000635606"/>
    </source>
</evidence>